<evidence type="ECO:0000256" key="1">
    <source>
        <dbReference type="ARBA" id="ARBA00022723"/>
    </source>
</evidence>
<evidence type="ECO:0000256" key="3">
    <source>
        <dbReference type="PROSITE-ProRule" id="PRU00679"/>
    </source>
</evidence>
<dbReference type="EMBL" id="JYFC01000009">
    <property type="protein sequence ID" value="KJC63079.1"/>
    <property type="molecule type" value="Genomic_DNA"/>
</dbReference>
<evidence type="ECO:0000256" key="2">
    <source>
        <dbReference type="ARBA" id="ARBA00022801"/>
    </source>
</evidence>
<comment type="similarity">
    <text evidence="3">Belongs to the metallo-dependent hydrolases superfamily. Phosphotriesterase family.</text>
</comment>
<reference evidence="4 5" key="1">
    <citation type="journal article" date="2001" name="Int. J. Syst. Evol. Microbiol.">
        <title>Agreia bicolorata gen. nov., sp. nov., to accommodate actinobacteria isolated from narrow reed grass infected by the nematode Heteroanguina graminophila.</title>
        <authorList>
            <person name="Evtushenko L.I."/>
            <person name="Dorofeeva L.V."/>
            <person name="Dobrovolskaya T.G."/>
            <person name="Streshinskaya G.M."/>
            <person name="Subbotin S.A."/>
            <person name="Tiedje J.M."/>
        </authorList>
    </citation>
    <scope>NUCLEOTIDE SEQUENCE [LARGE SCALE GENOMIC DNA]</scope>
    <source>
        <strain evidence="4 5">VKM Ac-1804</strain>
    </source>
</reference>
<evidence type="ECO:0000313" key="4">
    <source>
        <dbReference type="EMBL" id="KJC63079.1"/>
    </source>
</evidence>
<organism evidence="4 5">
    <name type="scientific">Agreia bicolorata</name>
    <dbReference type="NCBI Taxonomy" id="110935"/>
    <lineage>
        <taxon>Bacteria</taxon>
        <taxon>Bacillati</taxon>
        <taxon>Actinomycetota</taxon>
        <taxon>Actinomycetes</taxon>
        <taxon>Micrococcales</taxon>
        <taxon>Microbacteriaceae</taxon>
        <taxon>Agreia</taxon>
    </lineage>
</organism>
<keyword evidence="5" id="KW-1185">Reference proteome</keyword>
<dbReference type="Proteomes" id="UP000032503">
    <property type="component" value="Unassembled WGS sequence"/>
</dbReference>
<gene>
    <name evidence="4" type="ORF">TZ00_17085</name>
</gene>
<sequence length="353" mass="37582">MFEAEASVAREAQVIQTVLGPVQADALGSVSMHEHVLTDASALQRPGVEALDPNQPVTAELAAALRWSQLALADNLRLDDLDLLVDEVAGGAHAGLGAVVDLSSLGFGPDAERLPELARRSGVHVVAGYGAYLPRLLPEWYLALDEDGRTALFERALTEAVPGADYRAGILGLMGTTGAFQAPDGDEERRSLTAAGRAAVTTGSAITVRLAADARNGVEVLEHLIGLGVDPTRVVFSTVDEFLDLPYLRDLGQAGAVLEMCFGNEGAHVGRIRNASDPQRWDALLALLEDAPGIRWVLGHSTWTKGQLRRFGGHGFDHLTARVVPGLRLLGVSDEVLHRMTALEPARLLDRPA</sequence>
<dbReference type="Pfam" id="PF02126">
    <property type="entry name" value="PTE"/>
    <property type="match status" value="1"/>
</dbReference>
<dbReference type="InterPro" id="IPR032466">
    <property type="entry name" value="Metal_Hydrolase"/>
</dbReference>
<evidence type="ECO:0008006" key="6">
    <source>
        <dbReference type="Google" id="ProtNLM"/>
    </source>
</evidence>
<keyword evidence="1" id="KW-0479">Metal-binding</keyword>
<proteinExistence type="inferred from homology"/>
<dbReference type="InterPro" id="IPR001559">
    <property type="entry name" value="Phosphotriesterase"/>
</dbReference>
<dbReference type="Gene3D" id="3.20.20.140">
    <property type="entry name" value="Metal-dependent hydrolases"/>
    <property type="match status" value="1"/>
</dbReference>
<dbReference type="PROSITE" id="PS51347">
    <property type="entry name" value="PHOSPHOTRIESTERASE_2"/>
    <property type="match status" value="1"/>
</dbReference>
<dbReference type="PANTHER" id="PTHR10819">
    <property type="entry name" value="PHOSPHOTRIESTERASE-RELATED"/>
    <property type="match status" value="1"/>
</dbReference>
<dbReference type="PANTHER" id="PTHR10819:SF3">
    <property type="entry name" value="PHOSPHOTRIESTERASE-RELATED PROTEIN"/>
    <property type="match status" value="1"/>
</dbReference>
<name>A0ABR5CBS0_9MICO</name>
<evidence type="ECO:0000313" key="5">
    <source>
        <dbReference type="Proteomes" id="UP000032503"/>
    </source>
</evidence>
<comment type="caution">
    <text evidence="3">Lacks conserved residue(s) required for the propagation of feature annotation.</text>
</comment>
<dbReference type="SUPFAM" id="SSF51556">
    <property type="entry name" value="Metallo-dependent hydrolases"/>
    <property type="match status" value="1"/>
</dbReference>
<comment type="caution">
    <text evidence="4">The sequence shown here is derived from an EMBL/GenBank/DDBJ whole genome shotgun (WGS) entry which is preliminary data.</text>
</comment>
<accession>A0ABR5CBS0</accession>
<protein>
    <recommendedName>
        <fullName evidence="6">Phosphotriesterase-related protein</fullName>
    </recommendedName>
</protein>
<keyword evidence="2" id="KW-0378">Hydrolase</keyword>